<proteinExistence type="predicted"/>
<feature type="transmembrane region" description="Helical" evidence="1">
    <location>
        <begin position="6"/>
        <end position="24"/>
    </location>
</feature>
<evidence type="ECO:0000256" key="1">
    <source>
        <dbReference type="SAM" id="Phobius"/>
    </source>
</evidence>
<keyword evidence="1" id="KW-0472">Membrane</keyword>
<comment type="caution">
    <text evidence="2">The sequence shown here is derived from an EMBL/GenBank/DDBJ whole genome shotgun (WGS) entry which is preliminary data.</text>
</comment>
<accession>A0A849AVQ0</accession>
<evidence type="ECO:0000313" key="3">
    <source>
        <dbReference type="Proteomes" id="UP000557772"/>
    </source>
</evidence>
<dbReference type="EMBL" id="JABENB010000003">
    <property type="protein sequence ID" value="NNG40742.1"/>
    <property type="molecule type" value="Genomic_DNA"/>
</dbReference>
<protein>
    <recommendedName>
        <fullName evidence="4">DUF2933 domain-containing protein</fullName>
    </recommendedName>
</protein>
<dbReference type="Proteomes" id="UP000557772">
    <property type="component" value="Unassembled WGS sequence"/>
</dbReference>
<sequence length="72" mass="7986">MNWLYALPVLACPVGMGLMMWLMMRPGRSQSPSADPVSGKEIEQLRAEVSRLQQSQFGGYPPHGDGVLLDKR</sequence>
<keyword evidence="1" id="KW-1133">Transmembrane helix</keyword>
<organism evidence="2 3">
    <name type="scientific">Flexivirga aerilata</name>
    <dbReference type="NCBI Taxonomy" id="1656889"/>
    <lineage>
        <taxon>Bacteria</taxon>
        <taxon>Bacillati</taxon>
        <taxon>Actinomycetota</taxon>
        <taxon>Actinomycetes</taxon>
        <taxon>Micrococcales</taxon>
        <taxon>Dermacoccaceae</taxon>
        <taxon>Flexivirga</taxon>
    </lineage>
</organism>
<gene>
    <name evidence="2" type="ORF">HJ588_15870</name>
</gene>
<evidence type="ECO:0008006" key="4">
    <source>
        <dbReference type="Google" id="ProtNLM"/>
    </source>
</evidence>
<keyword evidence="1" id="KW-0812">Transmembrane</keyword>
<name>A0A849AVQ0_9MICO</name>
<evidence type="ECO:0000313" key="2">
    <source>
        <dbReference type="EMBL" id="NNG40742.1"/>
    </source>
</evidence>
<keyword evidence="3" id="KW-1185">Reference proteome</keyword>
<reference evidence="2 3" key="1">
    <citation type="submission" date="2020-05" db="EMBL/GenBank/DDBJ databases">
        <title>Flexivirga sp. ID2601S isolated from air conditioner.</title>
        <authorList>
            <person name="Kim D.H."/>
        </authorList>
    </citation>
    <scope>NUCLEOTIDE SEQUENCE [LARGE SCALE GENOMIC DNA]</scope>
    <source>
        <strain evidence="2 3">ID2601S</strain>
    </source>
</reference>
<dbReference type="AlphaFoldDB" id="A0A849AVQ0"/>